<dbReference type="Proteomes" id="UP000789342">
    <property type="component" value="Unassembled WGS sequence"/>
</dbReference>
<dbReference type="AlphaFoldDB" id="A0A9N9D0D6"/>
<gene>
    <name evidence="1" type="ORF">AMORRO_LOCUS8715</name>
</gene>
<dbReference type="EMBL" id="CAJVPV010007732">
    <property type="protein sequence ID" value="CAG8622309.1"/>
    <property type="molecule type" value="Genomic_DNA"/>
</dbReference>
<accession>A0A9N9D0D6</accession>
<organism evidence="1 2">
    <name type="scientific">Acaulospora morrowiae</name>
    <dbReference type="NCBI Taxonomy" id="94023"/>
    <lineage>
        <taxon>Eukaryota</taxon>
        <taxon>Fungi</taxon>
        <taxon>Fungi incertae sedis</taxon>
        <taxon>Mucoromycota</taxon>
        <taxon>Glomeromycotina</taxon>
        <taxon>Glomeromycetes</taxon>
        <taxon>Diversisporales</taxon>
        <taxon>Acaulosporaceae</taxon>
        <taxon>Acaulospora</taxon>
    </lineage>
</organism>
<dbReference type="OrthoDB" id="2358610at2759"/>
<comment type="caution">
    <text evidence="1">The sequence shown here is derived from an EMBL/GenBank/DDBJ whole genome shotgun (WGS) entry which is preliminary data.</text>
</comment>
<evidence type="ECO:0000313" key="2">
    <source>
        <dbReference type="Proteomes" id="UP000789342"/>
    </source>
</evidence>
<reference evidence="1" key="1">
    <citation type="submission" date="2021-06" db="EMBL/GenBank/DDBJ databases">
        <authorList>
            <person name="Kallberg Y."/>
            <person name="Tangrot J."/>
            <person name="Rosling A."/>
        </authorList>
    </citation>
    <scope>NUCLEOTIDE SEQUENCE</scope>
    <source>
        <strain evidence="1">CL551</strain>
    </source>
</reference>
<protein>
    <submittedName>
        <fullName evidence="1">9085_t:CDS:1</fullName>
    </submittedName>
</protein>
<proteinExistence type="predicted"/>
<keyword evidence="2" id="KW-1185">Reference proteome</keyword>
<evidence type="ECO:0000313" key="1">
    <source>
        <dbReference type="EMBL" id="CAG8622309.1"/>
    </source>
</evidence>
<name>A0A9N9D0D6_9GLOM</name>
<sequence length="246" mass="27946">MGSKINFGKFLHERPSRESKTIYDGSGPLQALNTLNIRRSDVLSRSELNSIRGEVRRAIREGTNPVYGAIKVVSWIDENLRCLERQGIRLIQGGATGSYRLIDTVEQKKTILQVRHENVVNERKRNRMGNNREPSEMGFTSSRVRYVWNGNYIEVGRKRSKISELLDYVQSQPEITVDAEDEKEDVISIYASDPEFDDLEGDKRDENNVSELEDDSRSRIGVLDSEFNSLMVGSRLTGRIGVSSCT</sequence>